<dbReference type="Proteomes" id="UP000835052">
    <property type="component" value="Unassembled WGS sequence"/>
</dbReference>
<evidence type="ECO:0000256" key="1">
    <source>
        <dbReference type="ARBA" id="ARBA00007357"/>
    </source>
</evidence>
<evidence type="ECO:0000259" key="3">
    <source>
        <dbReference type="Pfam" id="PF05649"/>
    </source>
</evidence>
<dbReference type="PANTHER" id="PTHR11733">
    <property type="entry name" value="ZINC METALLOPROTEASE FAMILY M13 NEPRILYSIN-RELATED"/>
    <property type="match status" value="1"/>
</dbReference>
<sequence length="273" mass="30138">MHHPTRVSSPLRSPSFEVAIAVSPPLSPVRSPSDVLTRVASSRLQSPMTSPLRAPIAVQESASLTEAASSTGPDGDNVNSNLQILIMKLKGLTRSRKPFSQPKKKSCSKCSLWLGILCALFFLLSIALFLAWVITTGGFQTIGKSSNVCSTKQCIDIAFRLSSNMDDTVQPCENFYQYSCRKFHSQSQDQQRNFIFEQKETTLRSLLSSEELLSNATKSERLSRNLFTSCMNAAQRASSAPDDLLQLLRNFPCGPLLSDCQNFDADTYRLVLS</sequence>
<gene>
    <name evidence="4" type="ORF">CAUJ_LOCUS10084</name>
</gene>
<dbReference type="GO" id="GO:0016485">
    <property type="term" value="P:protein processing"/>
    <property type="evidence" value="ECO:0007669"/>
    <property type="project" value="TreeGrafter"/>
</dbReference>
<evidence type="ECO:0000313" key="4">
    <source>
        <dbReference type="EMBL" id="CAD6194165.1"/>
    </source>
</evidence>
<dbReference type="Pfam" id="PF05649">
    <property type="entry name" value="Peptidase_M13_N"/>
    <property type="match status" value="1"/>
</dbReference>
<evidence type="ECO:0000313" key="5">
    <source>
        <dbReference type="Proteomes" id="UP000835052"/>
    </source>
</evidence>
<protein>
    <recommendedName>
        <fullName evidence="3">Peptidase M13 N-terminal domain-containing protein</fullName>
    </recommendedName>
</protein>
<keyword evidence="2" id="KW-1133">Transmembrane helix</keyword>
<dbReference type="EMBL" id="CAJGYM010000042">
    <property type="protein sequence ID" value="CAD6194165.1"/>
    <property type="molecule type" value="Genomic_DNA"/>
</dbReference>
<accession>A0A8S1HFW6</accession>
<dbReference type="GO" id="GO:0005886">
    <property type="term" value="C:plasma membrane"/>
    <property type="evidence" value="ECO:0007669"/>
    <property type="project" value="TreeGrafter"/>
</dbReference>
<evidence type="ECO:0000256" key="2">
    <source>
        <dbReference type="SAM" id="Phobius"/>
    </source>
</evidence>
<keyword evidence="2" id="KW-0472">Membrane</keyword>
<feature type="domain" description="Peptidase M13 N-terminal" evidence="3">
    <location>
        <begin position="171"/>
        <end position="251"/>
    </location>
</feature>
<comment type="caution">
    <text evidence="4">The sequence shown here is derived from an EMBL/GenBank/DDBJ whole genome shotgun (WGS) entry which is preliminary data.</text>
</comment>
<reference evidence="4" key="1">
    <citation type="submission" date="2020-10" db="EMBL/GenBank/DDBJ databases">
        <authorList>
            <person name="Kikuchi T."/>
        </authorList>
    </citation>
    <scope>NUCLEOTIDE SEQUENCE</scope>
    <source>
        <strain evidence="4">NKZ352</strain>
    </source>
</reference>
<keyword evidence="5" id="KW-1185">Reference proteome</keyword>
<dbReference type="SUPFAM" id="SSF55486">
    <property type="entry name" value="Metalloproteases ('zincins'), catalytic domain"/>
    <property type="match status" value="1"/>
</dbReference>
<comment type="similarity">
    <text evidence="1">Belongs to the peptidase M13 family.</text>
</comment>
<proteinExistence type="inferred from homology"/>
<dbReference type="Gene3D" id="3.40.390.10">
    <property type="entry name" value="Collagenase (Catalytic Domain)"/>
    <property type="match status" value="1"/>
</dbReference>
<dbReference type="InterPro" id="IPR000718">
    <property type="entry name" value="Peptidase_M13"/>
</dbReference>
<keyword evidence="2" id="KW-0812">Transmembrane</keyword>
<organism evidence="4 5">
    <name type="scientific">Caenorhabditis auriculariae</name>
    <dbReference type="NCBI Taxonomy" id="2777116"/>
    <lineage>
        <taxon>Eukaryota</taxon>
        <taxon>Metazoa</taxon>
        <taxon>Ecdysozoa</taxon>
        <taxon>Nematoda</taxon>
        <taxon>Chromadorea</taxon>
        <taxon>Rhabditida</taxon>
        <taxon>Rhabditina</taxon>
        <taxon>Rhabditomorpha</taxon>
        <taxon>Rhabditoidea</taxon>
        <taxon>Rhabditidae</taxon>
        <taxon>Peloderinae</taxon>
        <taxon>Caenorhabditis</taxon>
    </lineage>
</organism>
<dbReference type="InterPro" id="IPR008753">
    <property type="entry name" value="Peptidase_M13_N"/>
</dbReference>
<dbReference type="AlphaFoldDB" id="A0A8S1HFW6"/>
<dbReference type="PROSITE" id="PS51885">
    <property type="entry name" value="NEPRILYSIN"/>
    <property type="match status" value="1"/>
</dbReference>
<dbReference type="InterPro" id="IPR024079">
    <property type="entry name" value="MetalloPept_cat_dom_sf"/>
</dbReference>
<name>A0A8S1HFW6_9PELO</name>
<dbReference type="OrthoDB" id="5809267at2759"/>
<feature type="transmembrane region" description="Helical" evidence="2">
    <location>
        <begin position="112"/>
        <end position="134"/>
    </location>
</feature>
<dbReference type="PANTHER" id="PTHR11733:SF206">
    <property type="entry name" value="PEPTIDASE M13 N-TERMINAL DOMAIN-CONTAINING PROTEIN"/>
    <property type="match status" value="1"/>
</dbReference>
<dbReference type="GO" id="GO:0004222">
    <property type="term" value="F:metalloendopeptidase activity"/>
    <property type="evidence" value="ECO:0007669"/>
    <property type="project" value="InterPro"/>
</dbReference>